<keyword evidence="1" id="KW-0449">Lipoprotein</keyword>
<dbReference type="Proteomes" id="UP000196027">
    <property type="component" value="Chromosome"/>
</dbReference>
<organism evidence="1 2">
    <name type="scientific">Oleiphilus messinensis</name>
    <dbReference type="NCBI Taxonomy" id="141451"/>
    <lineage>
        <taxon>Bacteria</taxon>
        <taxon>Pseudomonadati</taxon>
        <taxon>Pseudomonadota</taxon>
        <taxon>Gammaproteobacteria</taxon>
        <taxon>Oceanospirillales</taxon>
        <taxon>Oleiphilaceae</taxon>
        <taxon>Oleiphilus</taxon>
    </lineage>
</organism>
<proteinExistence type="predicted"/>
<dbReference type="NCBIfam" id="TIGR02117">
    <property type="entry name" value="chp_urease_rgn"/>
    <property type="match status" value="1"/>
</dbReference>
<keyword evidence="2" id="KW-1185">Reference proteome</keyword>
<dbReference type="RefSeq" id="WP_198343313.1">
    <property type="nucleotide sequence ID" value="NZ_CP021425.1"/>
</dbReference>
<gene>
    <name evidence="1" type="ORF">OLMES_2424</name>
</gene>
<reference evidence="1 2" key="1">
    <citation type="submission" date="2017-05" db="EMBL/GenBank/DDBJ databases">
        <title>Genomic insights into alkan degradation activity of Oleiphilus messinensis.</title>
        <authorList>
            <person name="Kozyavkin S.A."/>
            <person name="Slesarev A.I."/>
            <person name="Golyshin P.N."/>
            <person name="Korzhenkov A."/>
            <person name="Golyshina O.N."/>
            <person name="Toshchakov S.V."/>
        </authorList>
    </citation>
    <scope>NUCLEOTIDE SEQUENCE [LARGE SCALE GENOMIC DNA]</scope>
    <source>
        <strain evidence="1 2">ME102</strain>
    </source>
</reference>
<sequence>MLHLIFILGIILLHGCSTLPEVVESTGHPEGTESEIYIANHGWHTGVILSAQDFFSAMPALRSRFGAYPFIEIGWGDAGFYRADEITLAITIRAIFWPTDSIVHVVGLPRSPYIHFKNSEVKRLKVTNDGLSALKQFLSNSVDRDKQGAPRMLDQGIYGDSQFYRGTGYYHVFNTCNKWTAKALASAGVDLSTQFKLTASSVMDVIEGE</sequence>
<accession>A0A1Y0IAI5</accession>
<protein>
    <submittedName>
        <fullName evidence="1">Outer membrane lipoprotein</fullName>
    </submittedName>
</protein>
<dbReference type="EMBL" id="CP021425">
    <property type="protein sequence ID" value="ARU56485.1"/>
    <property type="molecule type" value="Genomic_DNA"/>
</dbReference>
<name>A0A1Y0IAI5_9GAMM</name>
<dbReference type="KEGG" id="ome:OLMES_2424"/>
<evidence type="ECO:0000313" key="1">
    <source>
        <dbReference type="EMBL" id="ARU56485.1"/>
    </source>
</evidence>
<dbReference type="InterPro" id="IPR011727">
    <property type="entry name" value="CHP02117"/>
</dbReference>
<dbReference type="AlphaFoldDB" id="A0A1Y0IAI5"/>
<dbReference type="Pfam" id="PF09601">
    <property type="entry name" value="DUF2459"/>
    <property type="match status" value="1"/>
</dbReference>
<evidence type="ECO:0000313" key="2">
    <source>
        <dbReference type="Proteomes" id="UP000196027"/>
    </source>
</evidence>